<sequence>MTDLLLSWEAAVQMSSTGHSSMQSCEGWNPPSGIHCCSKFERSGRYGGSSLRVRDPRGRDVHSSVQVPEDVNCSDGQQLQRGETKRQELYTGSLTGLVCHSRSEAAAIHNDSWEDRGSRTGIQAWMQEGKWRKESCRAPEDSFQSEVTTSGCTLA</sequence>
<proteinExistence type="predicted"/>
<dbReference type="EMBL" id="JAHHUM010002882">
    <property type="protein sequence ID" value="KAK5600643.1"/>
    <property type="molecule type" value="Genomic_DNA"/>
</dbReference>
<dbReference type="Proteomes" id="UP001311232">
    <property type="component" value="Unassembled WGS sequence"/>
</dbReference>
<organism evidence="2 3">
    <name type="scientific">Crenichthys baileyi</name>
    <name type="common">White River springfish</name>
    <dbReference type="NCBI Taxonomy" id="28760"/>
    <lineage>
        <taxon>Eukaryota</taxon>
        <taxon>Metazoa</taxon>
        <taxon>Chordata</taxon>
        <taxon>Craniata</taxon>
        <taxon>Vertebrata</taxon>
        <taxon>Euteleostomi</taxon>
        <taxon>Actinopterygii</taxon>
        <taxon>Neopterygii</taxon>
        <taxon>Teleostei</taxon>
        <taxon>Neoteleostei</taxon>
        <taxon>Acanthomorphata</taxon>
        <taxon>Ovalentaria</taxon>
        <taxon>Atherinomorphae</taxon>
        <taxon>Cyprinodontiformes</taxon>
        <taxon>Goodeidae</taxon>
        <taxon>Crenichthys</taxon>
    </lineage>
</organism>
<evidence type="ECO:0000256" key="1">
    <source>
        <dbReference type="SAM" id="MobiDB-lite"/>
    </source>
</evidence>
<evidence type="ECO:0000313" key="3">
    <source>
        <dbReference type="Proteomes" id="UP001311232"/>
    </source>
</evidence>
<dbReference type="AlphaFoldDB" id="A0AAV9QTS9"/>
<gene>
    <name evidence="2" type="ORF">CRENBAI_001374</name>
</gene>
<feature type="compositionally biased region" description="Polar residues" evidence="1">
    <location>
        <begin position="142"/>
        <end position="155"/>
    </location>
</feature>
<evidence type="ECO:0000313" key="2">
    <source>
        <dbReference type="EMBL" id="KAK5600643.1"/>
    </source>
</evidence>
<protein>
    <submittedName>
        <fullName evidence="2">Uncharacterized protein</fullName>
    </submittedName>
</protein>
<comment type="caution">
    <text evidence="2">The sequence shown here is derived from an EMBL/GenBank/DDBJ whole genome shotgun (WGS) entry which is preliminary data.</text>
</comment>
<feature type="region of interest" description="Disordered" evidence="1">
    <location>
        <begin position="136"/>
        <end position="155"/>
    </location>
</feature>
<keyword evidence="3" id="KW-1185">Reference proteome</keyword>
<name>A0AAV9QTS9_9TELE</name>
<accession>A0AAV9QTS9</accession>
<reference evidence="2 3" key="1">
    <citation type="submission" date="2021-06" db="EMBL/GenBank/DDBJ databases">
        <authorList>
            <person name="Palmer J.M."/>
        </authorList>
    </citation>
    <scope>NUCLEOTIDE SEQUENCE [LARGE SCALE GENOMIC DNA]</scope>
    <source>
        <strain evidence="2 3">MEX-2019</strain>
        <tissue evidence="2">Muscle</tissue>
    </source>
</reference>